<feature type="compositionally biased region" description="Low complexity" evidence="1">
    <location>
        <begin position="117"/>
        <end position="127"/>
    </location>
</feature>
<evidence type="ECO:0000313" key="2">
    <source>
        <dbReference type="EMBL" id="CAK9154184.1"/>
    </source>
</evidence>
<feature type="compositionally biased region" description="Polar residues" evidence="1">
    <location>
        <begin position="168"/>
        <end position="187"/>
    </location>
</feature>
<dbReference type="PANTHER" id="PTHR33675:SF1">
    <property type="entry name" value="HOLOCARBOXYLASE SYNTHETASE"/>
    <property type="match status" value="1"/>
</dbReference>
<dbReference type="InterPro" id="IPR016549">
    <property type="entry name" value="UCP009193"/>
</dbReference>
<feature type="region of interest" description="Disordered" evidence="1">
    <location>
        <begin position="160"/>
        <end position="215"/>
    </location>
</feature>
<name>A0ABC8SAE7_9AQUA</name>
<gene>
    <name evidence="2" type="ORF">ILEXP_LOCUS22491</name>
</gene>
<dbReference type="AlphaFoldDB" id="A0ABC8SAE7"/>
<organism evidence="2 3">
    <name type="scientific">Ilex paraguariensis</name>
    <name type="common">yerba mate</name>
    <dbReference type="NCBI Taxonomy" id="185542"/>
    <lineage>
        <taxon>Eukaryota</taxon>
        <taxon>Viridiplantae</taxon>
        <taxon>Streptophyta</taxon>
        <taxon>Embryophyta</taxon>
        <taxon>Tracheophyta</taxon>
        <taxon>Spermatophyta</taxon>
        <taxon>Magnoliopsida</taxon>
        <taxon>eudicotyledons</taxon>
        <taxon>Gunneridae</taxon>
        <taxon>Pentapetalae</taxon>
        <taxon>asterids</taxon>
        <taxon>campanulids</taxon>
        <taxon>Aquifoliales</taxon>
        <taxon>Aquifoliaceae</taxon>
        <taxon>Ilex</taxon>
    </lineage>
</organism>
<dbReference type="PANTHER" id="PTHR33675">
    <property type="entry name" value="NUCLEAR RECEPTOR FAMILY 2 GROUP C PROTEIN"/>
    <property type="match status" value="1"/>
</dbReference>
<accession>A0ABC8SAE7</accession>
<sequence length="215" mass="23906">MAKKRKSLATSLDEVDRTMHTTFCSAANTLSQLYSQAMNQQKLSFQAGERHGLDKLYQWIRRQQEGGSRVTTIDILTYLQSELDYYGEEPSMSPRAPLQNQHSQPIMHGTNLGFLVSPGSSGAPAAAQGLRSEHCDQQSKNYVFSNALSSPVRRSLQSYTISEGGGSYNSVQPSSNGMRNNESNFVQHQHRDNHPSSNDSSMDMHADSLDHDSTY</sequence>
<dbReference type="Pfam" id="PF15251">
    <property type="entry name" value="TAPR1-like"/>
    <property type="match status" value="1"/>
</dbReference>
<reference evidence="2 3" key="1">
    <citation type="submission" date="2024-02" db="EMBL/GenBank/DDBJ databases">
        <authorList>
            <person name="Vignale AGUSTIN F."/>
            <person name="Sosa J E."/>
            <person name="Modenutti C."/>
        </authorList>
    </citation>
    <scope>NUCLEOTIDE SEQUENCE [LARGE SCALE GENOMIC DNA]</scope>
</reference>
<keyword evidence="3" id="KW-1185">Reference proteome</keyword>
<dbReference type="EMBL" id="CAUOFW020002502">
    <property type="protein sequence ID" value="CAK9154184.1"/>
    <property type="molecule type" value="Genomic_DNA"/>
</dbReference>
<feature type="region of interest" description="Disordered" evidence="1">
    <location>
        <begin position="90"/>
        <end position="134"/>
    </location>
</feature>
<evidence type="ECO:0000313" key="3">
    <source>
        <dbReference type="Proteomes" id="UP001642360"/>
    </source>
</evidence>
<dbReference type="InterPro" id="IPR029196">
    <property type="entry name" value="HAPSTR1-like"/>
</dbReference>
<evidence type="ECO:0008006" key="4">
    <source>
        <dbReference type="Google" id="ProtNLM"/>
    </source>
</evidence>
<protein>
    <recommendedName>
        <fullName evidence="4">Holocarboxylase synthetase</fullName>
    </recommendedName>
</protein>
<proteinExistence type="predicted"/>
<comment type="caution">
    <text evidence="2">The sequence shown here is derived from an EMBL/GenBank/DDBJ whole genome shotgun (WGS) entry which is preliminary data.</text>
</comment>
<dbReference type="PIRSF" id="PIRSF009193">
    <property type="entry name" value="UCP009193"/>
    <property type="match status" value="1"/>
</dbReference>
<feature type="compositionally biased region" description="Basic and acidic residues" evidence="1">
    <location>
        <begin position="202"/>
        <end position="215"/>
    </location>
</feature>
<dbReference type="Proteomes" id="UP001642360">
    <property type="component" value="Unassembled WGS sequence"/>
</dbReference>
<evidence type="ECO:0000256" key="1">
    <source>
        <dbReference type="SAM" id="MobiDB-lite"/>
    </source>
</evidence>